<reference evidence="7" key="1">
    <citation type="submission" date="2016-10" db="EMBL/GenBank/DDBJ databases">
        <authorList>
            <person name="Varghese N."/>
            <person name="Submissions S."/>
        </authorList>
    </citation>
    <scope>NUCLEOTIDE SEQUENCE [LARGE SCALE GENOMIC DNA]</scope>
    <source>
        <strain evidence="7">ATCC 29999</strain>
    </source>
</reference>
<comment type="subcellular location">
    <subcellularLocation>
        <location evidence="1">Target cell</location>
        <location evidence="1">Target cell cytoplasm</location>
    </subcellularLocation>
</comment>
<proteinExistence type="predicted"/>
<keyword evidence="7" id="KW-1185">Reference proteome</keyword>
<evidence type="ECO:0000313" key="6">
    <source>
        <dbReference type="EMBL" id="SCZ71221.1"/>
    </source>
</evidence>
<dbReference type="GO" id="GO:0090729">
    <property type="term" value="F:toxin activity"/>
    <property type="evidence" value="ECO:0007669"/>
    <property type="project" value="UniProtKB-KW"/>
</dbReference>
<keyword evidence="2" id="KW-0800">Toxin</keyword>
<dbReference type="Pfam" id="PF04829">
    <property type="entry name" value="PT-VENN"/>
    <property type="match status" value="1"/>
</dbReference>
<protein>
    <submittedName>
        <fullName evidence="6">Pre-toxin domain with VENN motif-containing protein</fullName>
    </submittedName>
</protein>
<dbReference type="InterPro" id="IPR006914">
    <property type="entry name" value="VENN_dom"/>
</dbReference>
<name>A0A1G5RCS3_PHOLU</name>
<sequence>SGAAPYLSNAVKKVTYGDKAYEQLTPEEKATNVVAHAILGGVIAELKGGSAIAGSVGAAGGELAASVIAGALYPDKKLSELTADEKEKISNLSTLAGGIAAGLVTDSTAGGVDGAQTAKNAIENNALSLPKGMAEYGRAQSSLAMKMYKEGATPDQLSEELARQARGTHPEGQDPARGLIVAWGNFFGVPLDVVMSSEKMTPEKAAEIVASGIPTSEAKVMQYVAAKTFLALAKNPGVGGKTENTLPQWGAGEGKYSQRNQGTVTNVEHSTGKFDGKSLPNGKTEIVATNAAKGSELSTGTVFDSIKGTQPVYPGSVIPKSFEMSLPNGKKVWVHGNATEHMAEYAASKAVTHTPEAVRLASQEELRSFQSAVNTATKNNMPYGERITIDGWQLEIKPPRATNELPTIIHARYVGAH</sequence>
<evidence type="ECO:0000256" key="4">
    <source>
        <dbReference type="ARBA" id="ARBA00023026"/>
    </source>
</evidence>
<dbReference type="Proteomes" id="UP000183223">
    <property type="component" value="Unassembled WGS sequence"/>
</dbReference>
<organism evidence="6 7">
    <name type="scientific">Photorhabdus luminescens</name>
    <name type="common">Xenorhabdus luminescens</name>
    <dbReference type="NCBI Taxonomy" id="29488"/>
    <lineage>
        <taxon>Bacteria</taxon>
        <taxon>Pseudomonadati</taxon>
        <taxon>Pseudomonadota</taxon>
        <taxon>Gammaproteobacteria</taxon>
        <taxon>Enterobacterales</taxon>
        <taxon>Morganellaceae</taxon>
        <taxon>Photorhabdus</taxon>
    </lineage>
</organism>
<dbReference type="RefSeq" id="WP_254773958.1">
    <property type="nucleotide sequence ID" value="NZ_CAWQXX010000067.1"/>
</dbReference>
<feature type="domain" description="VENN motif-containing" evidence="5">
    <location>
        <begin position="79"/>
        <end position="128"/>
    </location>
</feature>
<evidence type="ECO:0000259" key="5">
    <source>
        <dbReference type="Pfam" id="PF04829"/>
    </source>
</evidence>
<keyword evidence="3" id="KW-1266">Target cell cytoplasm</keyword>
<dbReference type="EMBL" id="FMWJ01000023">
    <property type="protein sequence ID" value="SCZ71221.1"/>
    <property type="molecule type" value="Genomic_DNA"/>
</dbReference>
<keyword evidence="4" id="KW-0843">Virulence</keyword>
<accession>A0A1G5RCS3</accession>
<dbReference type="AlphaFoldDB" id="A0A1G5RCS3"/>
<feature type="non-terminal residue" evidence="6">
    <location>
        <position position="1"/>
    </location>
</feature>
<gene>
    <name evidence="6" type="ORF">SAMN02982990_03675</name>
</gene>
<evidence type="ECO:0000256" key="1">
    <source>
        <dbReference type="ARBA" id="ARBA00004219"/>
    </source>
</evidence>
<evidence type="ECO:0000256" key="2">
    <source>
        <dbReference type="ARBA" id="ARBA00022656"/>
    </source>
</evidence>
<evidence type="ECO:0000313" key="7">
    <source>
        <dbReference type="Proteomes" id="UP000183223"/>
    </source>
</evidence>
<evidence type="ECO:0000256" key="3">
    <source>
        <dbReference type="ARBA" id="ARBA00022913"/>
    </source>
</evidence>